<comment type="cofactor">
    <cofactor evidence="2 11">
        <name>FAD</name>
        <dbReference type="ChEBI" id="CHEBI:57692"/>
    </cofactor>
</comment>
<dbReference type="Pfam" id="PF01593">
    <property type="entry name" value="Amino_oxidase"/>
    <property type="match status" value="1"/>
</dbReference>
<feature type="domain" description="Amine oxidase" evidence="13">
    <location>
        <begin position="16"/>
        <end position="487"/>
    </location>
</feature>
<evidence type="ECO:0000256" key="1">
    <source>
        <dbReference type="ARBA" id="ARBA00001755"/>
    </source>
</evidence>
<evidence type="ECO:0000256" key="5">
    <source>
        <dbReference type="ARBA" id="ARBA00012402"/>
    </source>
</evidence>
<dbReference type="Gene3D" id="3.90.660.20">
    <property type="entry name" value="Protoporphyrinogen oxidase, mitochondrial, domain 2"/>
    <property type="match status" value="1"/>
</dbReference>
<dbReference type="InterPro" id="IPR050464">
    <property type="entry name" value="Zeta_carotene_desat/Oxidored"/>
</dbReference>
<keyword evidence="8 11" id="KW-0274">FAD</keyword>
<comment type="pathway">
    <text evidence="3 11">Porphyrin-containing compound metabolism; protoheme biosynthesis.</text>
</comment>
<dbReference type="GO" id="GO:0005737">
    <property type="term" value="C:cytoplasm"/>
    <property type="evidence" value="ECO:0007669"/>
    <property type="project" value="UniProtKB-SubCell"/>
</dbReference>
<evidence type="ECO:0000256" key="8">
    <source>
        <dbReference type="ARBA" id="ARBA00022827"/>
    </source>
</evidence>
<dbReference type="RefSeq" id="WP_310143665.1">
    <property type="nucleotide sequence ID" value="NZ_JAVDTR010000014.1"/>
</dbReference>
<dbReference type="EC" id="1.3.3.15" evidence="5 11"/>
<evidence type="ECO:0000313" key="15">
    <source>
        <dbReference type="Proteomes" id="UP001254832"/>
    </source>
</evidence>
<evidence type="ECO:0000256" key="3">
    <source>
        <dbReference type="ARBA" id="ARBA00004744"/>
    </source>
</evidence>
<comment type="subcellular location">
    <subcellularLocation>
        <location evidence="11">Cytoplasm</location>
    </subcellularLocation>
</comment>
<dbReference type="InterPro" id="IPR004572">
    <property type="entry name" value="Protoporphyrinogen_oxidase"/>
</dbReference>
<reference evidence="14" key="1">
    <citation type="submission" date="2023-07" db="EMBL/GenBank/DDBJ databases">
        <title>Sorghum-associated microbial communities from plants grown in Nebraska, USA.</title>
        <authorList>
            <person name="Schachtman D."/>
        </authorList>
    </citation>
    <scope>NUCLEOTIDE SEQUENCE</scope>
    <source>
        <strain evidence="14">BE80</strain>
    </source>
</reference>
<dbReference type="GO" id="GO:0004729">
    <property type="term" value="F:oxygen-dependent protoporphyrinogen oxidase activity"/>
    <property type="evidence" value="ECO:0007669"/>
    <property type="project" value="UniProtKB-UniRule"/>
</dbReference>
<comment type="similarity">
    <text evidence="4 11">Belongs to the protoporphyrinogen/coproporphyrinogen oxidase family. Coproporphyrinogen III oxidase subfamily.</text>
</comment>
<dbReference type="Gene3D" id="3.50.50.60">
    <property type="entry name" value="FAD/NAD(P)-binding domain"/>
    <property type="match status" value="1"/>
</dbReference>
<accession>A0AAP5LP61</accession>
<name>A0AAP5LP61_PAEAM</name>
<gene>
    <name evidence="14" type="ORF">J2W91_004481</name>
</gene>
<evidence type="ECO:0000256" key="6">
    <source>
        <dbReference type="ARBA" id="ARBA00019046"/>
    </source>
</evidence>
<comment type="catalytic activity">
    <reaction evidence="1">
        <text>coproporphyrinogen III + 3 O2 = coproporphyrin III + 3 H2O2</text>
        <dbReference type="Rhea" id="RHEA:43436"/>
        <dbReference type="ChEBI" id="CHEBI:15379"/>
        <dbReference type="ChEBI" id="CHEBI:16240"/>
        <dbReference type="ChEBI" id="CHEBI:57309"/>
        <dbReference type="ChEBI" id="CHEBI:131725"/>
        <dbReference type="EC" id="1.3.3.15"/>
    </reaction>
    <physiologicalReaction direction="left-to-right" evidence="1">
        <dbReference type="Rhea" id="RHEA:43437"/>
    </physiologicalReaction>
</comment>
<keyword evidence="11" id="KW-0963">Cytoplasm</keyword>
<evidence type="ECO:0000256" key="11">
    <source>
        <dbReference type="RuleBase" id="RU364052"/>
    </source>
</evidence>
<dbReference type="Proteomes" id="UP001254832">
    <property type="component" value="Unassembled WGS sequence"/>
</dbReference>
<evidence type="ECO:0000256" key="10">
    <source>
        <dbReference type="ARBA" id="ARBA00023133"/>
    </source>
</evidence>
<dbReference type="GO" id="GO:0006783">
    <property type="term" value="P:heme biosynthetic process"/>
    <property type="evidence" value="ECO:0007669"/>
    <property type="project" value="UniProtKB-UniRule"/>
</dbReference>
<keyword evidence="7 11" id="KW-0285">Flavoprotein</keyword>
<dbReference type="NCBIfam" id="TIGR00562">
    <property type="entry name" value="proto_IX_ox"/>
    <property type="match status" value="1"/>
</dbReference>
<dbReference type="AlphaFoldDB" id="A0AAP5LP61"/>
<dbReference type="SUPFAM" id="SSF54373">
    <property type="entry name" value="FAD-linked reductases, C-terminal domain"/>
    <property type="match status" value="1"/>
</dbReference>
<evidence type="ECO:0000256" key="2">
    <source>
        <dbReference type="ARBA" id="ARBA00001974"/>
    </source>
</evidence>
<evidence type="ECO:0000256" key="4">
    <source>
        <dbReference type="ARBA" id="ARBA00008310"/>
    </source>
</evidence>
<evidence type="ECO:0000313" key="14">
    <source>
        <dbReference type="EMBL" id="MDR6725976.1"/>
    </source>
</evidence>
<feature type="region of interest" description="Disordered" evidence="12">
    <location>
        <begin position="217"/>
        <end position="243"/>
    </location>
</feature>
<dbReference type="PANTHER" id="PTHR42923:SF3">
    <property type="entry name" value="PROTOPORPHYRINOGEN OXIDASE"/>
    <property type="match status" value="1"/>
</dbReference>
<evidence type="ECO:0000259" key="13">
    <source>
        <dbReference type="Pfam" id="PF01593"/>
    </source>
</evidence>
<protein>
    <recommendedName>
        <fullName evidence="6 11">Coproporphyrinogen III oxidase</fullName>
        <ecNumber evidence="5 11">1.3.3.15</ecNumber>
    </recommendedName>
</protein>
<sequence length="496" mass="54206">MDKQRRKQIVIAGGGITGLSTAYYVEQLCRAHAIEAEIVLVEKSDRFGGHVHTGKKDGFVIERGPDSFLARKTSIIELMQELGIGDDIVGTRSGISHSYIAYRNQLHPIPDGFMLGVPTKWKPFITTKLISVRGKVRAAADLVLPRKSNMEDESLGQLLRRRLGDEVLEQIAEPLLAGIYAGNADSLSVQATFPMLQETEQKHRSLIVGMLGVRKSRVPKQATQSSQTANKSGSGNGDGSTSTVKKSMFLSARGGLEGVVTHLEKTLSSSINMMKNTEISGVTHEGERYVVHLHNGTKLHADAMVIATPAHVAARLLPDESISKLLHTIPYASVMNVVLAYRQQDVGISLDASGFVVPRKEGRTVTACTWTSSKWAHTAPEGHILLRAYVGKYGQENEDQLSDEKLVHHVRRELEEMMGISAEPIFTEVNRLPDAMPQYKVGHLERMQELDDALANVMPGVYLGGGGYRGIGVPDCISQGKAMANKLLTRLIDMSV</sequence>
<proteinExistence type="inferred from homology"/>
<organism evidence="14 15">
    <name type="scientific">Paenibacillus amylolyticus</name>
    <dbReference type="NCBI Taxonomy" id="1451"/>
    <lineage>
        <taxon>Bacteria</taxon>
        <taxon>Bacillati</taxon>
        <taxon>Bacillota</taxon>
        <taxon>Bacilli</taxon>
        <taxon>Bacillales</taxon>
        <taxon>Paenibacillaceae</taxon>
        <taxon>Paenibacillus</taxon>
    </lineage>
</organism>
<dbReference type="InterPro" id="IPR002937">
    <property type="entry name" value="Amino_oxidase"/>
</dbReference>
<feature type="compositionally biased region" description="Polar residues" evidence="12">
    <location>
        <begin position="221"/>
        <end position="231"/>
    </location>
</feature>
<dbReference type="Gene3D" id="1.10.3110.10">
    <property type="entry name" value="protoporphyrinogen ix oxidase, domain 3"/>
    <property type="match status" value="1"/>
</dbReference>
<dbReference type="EMBL" id="JAVDTR010000014">
    <property type="protein sequence ID" value="MDR6725976.1"/>
    <property type="molecule type" value="Genomic_DNA"/>
</dbReference>
<keyword evidence="10 11" id="KW-0350">Heme biosynthesis</keyword>
<evidence type="ECO:0000256" key="9">
    <source>
        <dbReference type="ARBA" id="ARBA00023002"/>
    </source>
</evidence>
<dbReference type="SUPFAM" id="SSF51905">
    <property type="entry name" value="FAD/NAD(P)-binding domain"/>
    <property type="match status" value="1"/>
</dbReference>
<evidence type="ECO:0000256" key="12">
    <source>
        <dbReference type="SAM" id="MobiDB-lite"/>
    </source>
</evidence>
<dbReference type="InterPro" id="IPR036188">
    <property type="entry name" value="FAD/NAD-bd_sf"/>
</dbReference>
<comment type="function">
    <text evidence="11">Involved in coproporphyrin-dependent heme b biosynthesis. Catalyzes the oxidation of coproporphyrinogen III to coproporphyrin III.</text>
</comment>
<keyword evidence="9 11" id="KW-0560">Oxidoreductase</keyword>
<dbReference type="PANTHER" id="PTHR42923">
    <property type="entry name" value="PROTOPORPHYRINOGEN OXIDASE"/>
    <property type="match status" value="1"/>
</dbReference>
<comment type="caution">
    <text evidence="14">The sequence shown here is derived from an EMBL/GenBank/DDBJ whole genome shotgun (WGS) entry which is preliminary data.</text>
</comment>
<evidence type="ECO:0000256" key="7">
    <source>
        <dbReference type="ARBA" id="ARBA00022630"/>
    </source>
</evidence>